<accession>A0A517TUY9</accession>
<dbReference type="InterPro" id="IPR013424">
    <property type="entry name" value="Ice-binding_C"/>
</dbReference>
<evidence type="ECO:0000313" key="2">
    <source>
        <dbReference type="EMBL" id="QDT72191.1"/>
    </source>
</evidence>
<organism evidence="2 3">
    <name type="scientific">Lacipirellula limnantheis</name>
    <dbReference type="NCBI Taxonomy" id="2528024"/>
    <lineage>
        <taxon>Bacteria</taxon>
        <taxon>Pseudomonadati</taxon>
        <taxon>Planctomycetota</taxon>
        <taxon>Planctomycetia</taxon>
        <taxon>Pirellulales</taxon>
        <taxon>Lacipirellulaceae</taxon>
        <taxon>Lacipirellula</taxon>
    </lineage>
</organism>
<dbReference type="Proteomes" id="UP000317909">
    <property type="component" value="Chromosome"/>
</dbReference>
<evidence type="ECO:0000313" key="3">
    <source>
        <dbReference type="Proteomes" id="UP000317909"/>
    </source>
</evidence>
<evidence type="ECO:0008006" key="4">
    <source>
        <dbReference type="Google" id="ProtNLM"/>
    </source>
</evidence>
<proteinExistence type="predicted"/>
<reference evidence="2 3" key="1">
    <citation type="submission" date="2019-02" db="EMBL/GenBank/DDBJ databases">
        <title>Deep-cultivation of Planctomycetes and their phenomic and genomic characterization uncovers novel biology.</title>
        <authorList>
            <person name="Wiegand S."/>
            <person name="Jogler M."/>
            <person name="Boedeker C."/>
            <person name="Pinto D."/>
            <person name="Vollmers J."/>
            <person name="Rivas-Marin E."/>
            <person name="Kohn T."/>
            <person name="Peeters S.H."/>
            <person name="Heuer A."/>
            <person name="Rast P."/>
            <person name="Oberbeckmann S."/>
            <person name="Bunk B."/>
            <person name="Jeske O."/>
            <person name="Meyerdierks A."/>
            <person name="Storesund J.E."/>
            <person name="Kallscheuer N."/>
            <person name="Luecker S."/>
            <person name="Lage O.M."/>
            <person name="Pohl T."/>
            <person name="Merkel B.J."/>
            <person name="Hornburger P."/>
            <person name="Mueller R.-W."/>
            <person name="Bruemmer F."/>
            <person name="Labrenz M."/>
            <person name="Spormann A.M."/>
            <person name="Op den Camp H."/>
            <person name="Overmann J."/>
            <person name="Amann R."/>
            <person name="Jetten M.S.M."/>
            <person name="Mascher T."/>
            <person name="Medema M.H."/>
            <person name="Devos D.P."/>
            <person name="Kaster A.-K."/>
            <person name="Ovreas L."/>
            <person name="Rohde M."/>
            <person name="Galperin M.Y."/>
            <person name="Jogler C."/>
        </authorList>
    </citation>
    <scope>NUCLEOTIDE SEQUENCE [LARGE SCALE GENOMIC DNA]</scope>
    <source>
        <strain evidence="2 3">I41</strain>
    </source>
</reference>
<dbReference type="OrthoDB" id="264698at2"/>
<evidence type="ECO:0000256" key="1">
    <source>
        <dbReference type="SAM" id="SignalP"/>
    </source>
</evidence>
<gene>
    <name evidence="2" type="ORF">I41_13580</name>
</gene>
<feature type="signal peptide" evidence="1">
    <location>
        <begin position="1"/>
        <end position="23"/>
    </location>
</feature>
<feature type="chain" id="PRO_5022233171" description="PEP-CTERM protein-sorting domain-containing protein" evidence="1">
    <location>
        <begin position="24"/>
        <end position="267"/>
    </location>
</feature>
<sequence length="267" mass="27640" precursor="true">MRLFRLIVVAVLLVAGANSSAWAHGPQLQLTAEAGKIVTRQVLIDEYVPVSPATSIYVLPVANVSSIWVVQPPGTSGSGPGIAPGVGFVDAASHPFKTGNYTTSIVDGLKKWNGASFVDAGDSQLQLYKTVSGNPLTATTTDSGPFASITYPLTVNSEESHTGMGFRFLGDGVSNTSALADGVYLLSLKVSTAGLNDSDPFYFVLPKGVSPEEAGSATFAFAQQQGIGVGAIQAMTAIPEPASLSLTALMIGGCLMVRRHARGHNEA</sequence>
<protein>
    <recommendedName>
        <fullName evidence="4">PEP-CTERM protein-sorting domain-containing protein</fullName>
    </recommendedName>
</protein>
<keyword evidence="1" id="KW-0732">Signal</keyword>
<dbReference type="EMBL" id="CP036339">
    <property type="protein sequence ID" value="QDT72191.1"/>
    <property type="molecule type" value="Genomic_DNA"/>
</dbReference>
<name>A0A517TUY9_9BACT</name>
<dbReference type="AlphaFoldDB" id="A0A517TUY9"/>
<dbReference type="KEGG" id="llh:I41_13580"/>
<dbReference type="RefSeq" id="WP_145431781.1">
    <property type="nucleotide sequence ID" value="NZ_CP036339.1"/>
</dbReference>
<dbReference type="NCBIfam" id="TIGR02595">
    <property type="entry name" value="PEP_CTERM"/>
    <property type="match status" value="1"/>
</dbReference>
<keyword evidence="3" id="KW-1185">Reference proteome</keyword>